<dbReference type="AlphaFoldDB" id="A0AAV1R7B9"/>
<name>A0AAV1R7B9_9ROSI</name>
<gene>
    <name evidence="2" type="ORF">DCAF_LOCUS6426</name>
</gene>
<evidence type="ECO:0000313" key="2">
    <source>
        <dbReference type="EMBL" id="CAK7328694.1"/>
    </source>
</evidence>
<evidence type="ECO:0008006" key="4">
    <source>
        <dbReference type="Google" id="ProtNLM"/>
    </source>
</evidence>
<accession>A0AAV1R7B9</accession>
<evidence type="ECO:0000313" key="3">
    <source>
        <dbReference type="Proteomes" id="UP001314170"/>
    </source>
</evidence>
<feature type="compositionally biased region" description="Low complexity" evidence="1">
    <location>
        <begin position="190"/>
        <end position="208"/>
    </location>
</feature>
<proteinExistence type="predicted"/>
<sequence length="300" mass="34409">MRESSADAGRLGSQQSNHCIPNSIGLELRVTRERTIYITKKVIGYKHWFELELLKKWWSPVLVKGRFSESIASMASALIETTTNYHGTLLNLSSLKMVEPQVYSPTEKSRQSYSQWLARPFFPGLDMLRFLYGSAFFLEVFSLLCSHSCALPEKDPKGGFLHKDAVLQRGFVSQETSTLYQPNQLASRIQTSPQSQSNSSYQSQPMSQTNPFHQRKDLQEFSTTRLRPLLRQVYRRIRSFSSKKSSRLSFNPGTENEPDTEDSREPTKSGEMLFLFFEFTKMIRRRVVTSLAPSLPLTPI</sequence>
<keyword evidence="3" id="KW-1185">Reference proteome</keyword>
<evidence type="ECO:0000256" key="1">
    <source>
        <dbReference type="SAM" id="MobiDB-lite"/>
    </source>
</evidence>
<feature type="region of interest" description="Disordered" evidence="1">
    <location>
        <begin position="245"/>
        <end position="267"/>
    </location>
</feature>
<protein>
    <recommendedName>
        <fullName evidence="4">Maturase K</fullName>
    </recommendedName>
</protein>
<organism evidence="2 3">
    <name type="scientific">Dovyalis caffra</name>
    <dbReference type="NCBI Taxonomy" id="77055"/>
    <lineage>
        <taxon>Eukaryota</taxon>
        <taxon>Viridiplantae</taxon>
        <taxon>Streptophyta</taxon>
        <taxon>Embryophyta</taxon>
        <taxon>Tracheophyta</taxon>
        <taxon>Spermatophyta</taxon>
        <taxon>Magnoliopsida</taxon>
        <taxon>eudicotyledons</taxon>
        <taxon>Gunneridae</taxon>
        <taxon>Pentapetalae</taxon>
        <taxon>rosids</taxon>
        <taxon>fabids</taxon>
        <taxon>Malpighiales</taxon>
        <taxon>Salicaceae</taxon>
        <taxon>Flacourtieae</taxon>
        <taxon>Dovyalis</taxon>
    </lineage>
</organism>
<comment type="caution">
    <text evidence="2">The sequence shown here is derived from an EMBL/GenBank/DDBJ whole genome shotgun (WGS) entry which is preliminary data.</text>
</comment>
<dbReference type="Proteomes" id="UP001314170">
    <property type="component" value="Unassembled WGS sequence"/>
</dbReference>
<feature type="region of interest" description="Disordered" evidence="1">
    <location>
        <begin position="182"/>
        <end position="218"/>
    </location>
</feature>
<reference evidence="2 3" key="1">
    <citation type="submission" date="2024-01" db="EMBL/GenBank/DDBJ databases">
        <authorList>
            <person name="Waweru B."/>
        </authorList>
    </citation>
    <scope>NUCLEOTIDE SEQUENCE [LARGE SCALE GENOMIC DNA]</scope>
</reference>
<dbReference type="EMBL" id="CAWUPB010000903">
    <property type="protein sequence ID" value="CAK7328694.1"/>
    <property type="molecule type" value="Genomic_DNA"/>
</dbReference>